<gene>
    <name evidence="4" type="ORF">GCM10008985_29450</name>
    <name evidence="5" type="ORF">MUK72_07235</name>
</gene>
<dbReference type="Proteomes" id="UP000830542">
    <property type="component" value="Chromosome"/>
</dbReference>
<evidence type="ECO:0000256" key="1">
    <source>
        <dbReference type="ARBA" id="ARBA00001946"/>
    </source>
</evidence>
<proteinExistence type="predicted"/>
<dbReference type="Pfam" id="PF00293">
    <property type="entry name" value="NUDIX"/>
    <property type="match status" value="1"/>
</dbReference>
<dbReference type="InterPro" id="IPR000086">
    <property type="entry name" value="NUDIX_hydrolase_dom"/>
</dbReference>
<dbReference type="InterPro" id="IPR015797">
    <property type="entry name" value="NUDIX_hydrolase-like_dom_sf"/>
</dbReference>
<dbReference type="GO" id="GO:0019693">
    <property type="term" value="P:ribose phosphate metabolic process"/>
    <property type="evidence" value="ECO:0007669"/>
    <property type="project" value="TreeGrafter"/>
</dbReference>
<dbReference type="GO" id="GO:0006753">
    <property type="term" value="P:nucleoside phosphate metabolic process"/>
    <property type="evidence" value="ECO:0007669"/>
    <property type="project" value="TreeGrafter"/>
</dbReference>
<dbReference type="SUPFAM" id="SSF55811">
    <property type="entry name" value="Nudix"/>
    <property type="match status" value="1"/>
</dbReference>
<evidence type="ECO:0000313" key="4">
    <source>
        <dbReference type="EMBL" id="GAA0470630.1"/>
    </source>
</evidence>
<evidence type="ECO:0000259" key="3">
    <source>
        <dbReference type="PROSITE" id="PS51462"/>
    </source>
</evidence>
<feature type="domain" description="Nudix hydrolase" evidence="3">
    <location>
        <begin position="42"/>
        <end position="170"/>
    </location>
</feature>
<dbReference type="KEGG" id="hdo:MUK72_07235"/>
<evidence type="ECO:0000256" key="2">
    <source>
        <dbReference type="ARBA" id="ARBA00022801"/>
    </source>
</evidence>
<dbReference type="Gene3D" id="3.90.79.10">
    <property type="entry name" value="Nucleoside Triphosphate Pyrophosphohydrolase"/>
    <property type="match status" value="1"/>
</dbReference>
<protein>
    <submittedName>
        <fullName evidence="4">NUDIX hydrolase</fullName>
    </submittedName>
</protein>
<keyword evidence="2 4" id="KW-0378">Hydrolase</keyword>
<dbReference type="AlphaFoldDB" id="A0AAV3SKA0"/>
<reference evidence="4" key="3">
    <citation type="submission" date="2023-12" db="EMBL/GenBank/DDBJ databases">
        <authorList>
            <person name="Sun Q."/>
            <person name="Inoue M."/>
        </authorList>
    </citation>
    <scope>NUCLEOTIDE SEQUENCE</scope>
    <source>
        <strain evidence="4">JCM 12289</strain>
    </source>
</reference>
<dbReference type="PANTHER" id="PTHR11839:SF18">
    <property type="entry name" value="NUDIX HYDROLASE DOMAIN-CONTAINING PROTEIN"/>
    <property type="match status" value="1"/>
</dbReference>
<dbReference type="PROSITE" id="PS51462">
    <property type="entry name" value="NUDIX"/>
    <property type="match status" value="1"/>
</dbReference>
<dbReference type="EMBL" id="BAAADN010000047">
    <property type="protein sequence ID" value="GAA0470630.1"/>
    <property type="molecule type" value="Genomic_DNA"/>
</dbReference>
<dbReference type="Proteomes" id="UP001500962">
    <property type="component" value="Unassembled WGS sequence"/>
</dbReference>
<sequence>MNDPTWPVRESIVEYENPWFDAGHDVVRRPDGERGDYYWIETDYDDVTIVAVTDDAEVVLVEQYRPRLRQTFLECPAGGTDGDEPTEAAIRELREETGYRAKSAELLTSYYPSGWERAMRHVVYATDLTPGDPEPHDGEFLNVRLLPTEDALKTIRQEPSVGRVGKPFRVHLRSL</sequence>
<evidence type="ECO:0000313" key="5">
    <source>
        <dbReference type="EMBL" id="UOO96491.1"/>
    </source>
</evidence>
<organism evidence="4 7">
    <name type="scientific">Halococcus dombrowskii</name>
    <dbReference type="NCBI Taxonomy" id="179637"/>
    <lineage>
        <taxon>Archaea</taxon>
        <taxon>Methanobacteriati</taxon>
        <taxon>Methanobacteriota</taxon>
        <taxon>Stenosarchaea group</taxon>
        <taxon>Halobacteria</taxon>
        <taxon>Halobacteriales</taxon>
        <taxon>Halococcaceae</taxon>
        <taxon>Halococcus</taxon>
    </lineage>
</organism>
<reference evidence="5" key="2">
    <citation type="submission" date="2022-04" db="EMBL/GenBank/DDBJ databases">
        <title>Sequencing and genomic assembly of Halococcus dombrowskii.</title>
        <authorList>
            <person name="Lim S.W."/>
            <person name="MacLea K.S."/>
        </authorList>
    </citation>
    <scope>NUCLEOTIDE SEQUENCE</scope>
    <source>
        <strain evidence="5">H4</strain>
    </source>
</reference>
<evidence type="ECO:0000313" key="7">
    <source>
        <dbReference type="Proteomes" id="UP001500962"/>
    </source>
</evidence>
<dbReference type="EMBL" id="CP095005">
    <property type="protein sequence ID" value="UOO96491.1"/>
    <property type="molecule type" value="Genomic_DNA"/>
</dbReference>
<dbReference type="PANTHER" id="PTHR11839">
    <property type="entry name" value="UDP/ADP-SUGAR PYROPHOSPHATASE"/>
    <property type="match status" value="1"/>
</dbReference>
<dbReference type="GO" id="GO:0016787">
    <property type="term" value="F:hydrolase activity"/>
    <property type="evidence" value="ECO:0007669"/>
    <property type="project" value="UniProtKB-KW"/>
</dbReference>
<comment type="cofactor">
    <cofactor evidence="1">
        <name>Mg(2+)</name>
        <dbReference type="ChEBI" id="CHEBI:18420"/>
    </cofactor>
</comment>
<dbReference type="GeneID" id="71761629"/>
<evidence type="ECO:0000313" key="6">
    <source>
        <dbReference type="Proteomes" id="UP000830542"/>
    </source>
</evidence>
<keyword evidence="6" id="KW-1185">Reference proteome</keyword>
<dbReference type="RefSeq" id="WP_244705237.1">
    <property type="nucleotide sequence ID" value="NZ_BAAADN010000047.1"/>
</dbReference>
<name>A0AAV3SKA0_HALDO</name>
<dbReference type="CDD" id="cd03424">
    <property type="entry name" value="NUDIX_ADPRase_Nudt5_UGPPase_Nudt14"/>
    <property type="match status" value="1"/>
</dbReference>
<reference evidence="4" key="1">
    <citation type="journal article" date="2014" name="Int. J. Syst. Evol. Microbiol.">
        <title>Complete genome sequence of Corynebacterium casei LMG S-19264T (=DSM 44701T), isolated from a smear-ripened cheese.</title>
        <authorList>
            <consortium name="US DOE Joint Genome Institute (JGI-PGF)"/>
            <person name="Walter F."/>
            <person name="Albersmeier A."/>
            <person name="Kalinowski J."/>
            <person name="Ruckert C."/>
        </authorList>
    </citation>
    <scope>NUCLEOTIDE SEQUENCE</scope>
    <source>
        <strain evidence="4">JCM 12289</strain>
    </source>
</reference>
<accession>A0AAV3SKA0</accession>